<feature type="transmembrane region" description="Helical" evidence="7">
    <location>
        <begin position="290"/>
        <end position="312"/>
    </location>
</feature>
<evidence type="ECO:0000313" key="10">
    <source>
        <dbReference type="Proteomes" id="UP000681526"/>
    </source>
</evidence>
<evidence type="ECO:0000256" key="5">
    <source>
        <dbReference type="ARBA" id="ARBA00022989"/>
    </source>
</evidence>
<dbReference type="InterPro" id="IPR036259">
    <property type="entry name" value="MFS_trans_sf"/>
</dbReference>
<dbReference type="Proteomes" id="UP000681526">
    <property type="component" value="Unassembled WGS sequence"/>
</dbReference>
<dbReference type="PANTHER" id="PTHR43124:SF10">
    <property type="entry name" value="PURINE EFFLUX PUMP PBUE"/>
    <property type="match status" value="1"/>
</dbReference>
<proteinExistence type="predicted"/>
<evidence type="ECO:0000256" key="1">
    <source>
        <dbReference type="ARBA" id="ARBA00004651"/>
    </source>
</evidence>
<keyword evidence="6 7" id="KW-0472">Membrane</keyword>
<sequence>MNCRILLLTAGMFVIGTEAFMIAGLLPALARDLEVSVSAAGQLVTVFSLAYAFGSPILATLTGKAERRKLLSGAMLLFAVGNALCGLANVYWLVFLGRVITAAGAGLFAPSAAAAASALSDPDHRGRSLSLVLGGATVALILGVPAGTWLAYMMDWRLPFRVVAGLSAAAAAGIRLFFPKVEPPESVSMRERLSQLKRPLILSALAASLTWGTGVFLVYTYIADIFGQFGAAGRTVSFVLLLTGLASFAGVQFGGYAVDRYGSHNIIVLTLFLLMLAVIGLSLLHEIPGYTGPLLLGGASMALWGFSGYAFNPAQQHRLIGISGTASGIVLSLHNSAIYFGTALGAMVGGLVLDIGGASDLGCCSAGAFVLALIAHGASRRLAVRAGGASGPS</sequence>
<dbReference type="PROSITE" id="PS50850">
    <property type="entry name" value="MFS"/>
    <property type="match status" value="1"/>
</dbReference>
<feature type="transmembrane region" description="Helical" evidence="7">
    <location>
        <begin position="319"/>
        <end position="340"/>
    </location>
</feature>
<comment type="caution">
    <text evidence="9">The sequence shown here is derived from an EMBL/GenBank/DDBJ whole genome shotgun (WGS) entry which is preliminary data.</text>
</comment>
<feature type="transmembrane region" description="Helical" evidence="7">
    <location>
        <begin position="346"/>
        <end position="375"/>
    </location>
</feature>
<keyword evidence="3" id="KW-1003">Cell membrane</keyword>
<feature type="transmembrane region" description="Helical" evidence="7">
    <location>
        <begin position="158"/>
        <end position="178"/>
    </location>
</feature>
<dbReference type="RefSeq" id="WP_213483727.1">
    <property type="nucleotide sequence ID" value="NZ_CAJRAY010000023.1"/>
</dbReference>
<dbReference type="InterPro" id="IPR011701">
    <property type="entry name" value="MFS"/>
</dbReference>
<feature type="domain" description="Major facilitator superfamily (MFS) profile" evidence="8">
    <location>
        <begin position="4"/>
        <end position="393"/>
    </location>
</feature>
<feature type="transmembrane region" description="Helical" evidence="7">
    <location>
        <begin position="100"/>
        <end position="119"/>
    </location>
</feature>
<dbReference type="Gene3D" id="1.20.1250.20">
    <property type="entry name" value="MFS general substrate transporter like domains"/>
    <property type="match status" value="1"/>
</dbReference>
<evidence type="ECO:0000256" key="3">
    <source>
        <dbReference type="ARBA" id="ARBA00022475"/>
    </source>
</evidence>
<evidence type="ECO:0000259" key="8">
    <source>
        <dbReference type="PROSITE" id="PS50850"/>
    </source>
</evidence>
<keyword evidence="10" id="KW-1185">Reference proteome</keyword>
<feature type="transmembrane region" description="Helical" evidence="7">
    <location>
        <begin position="265"/>
        <end position="284"/>
    </location>
</feature>
<name>A0ABM8V1N5_THEXY</name>
<dbReference type="PANTHER" id="PTHR43124">
    <property type="entry name" value="PURINE EFFLUX PUMP PBUE"/>
    <property type="match status" value="1"/>
</dbReference>
<feature type="transmembrane region" description="Helical" evidence="7">
    <location>
        <begin position="74"/>
        <end position="94"/>
    </location>
</feature>
<protein>
    <submittedName>
        <fullName evidence="9">MFS transporter, arabinose efflux permease AraJ</fullName>
    </submittedName>
</protein>
<dbReference type="Pfam" id="PF07690">
    <property type="entry name" value="MFS_1"/>
    <property type="match status" value="1"/>
</dbReference>
<dbReference type="SUPFAM" id="SSF103473">
    <property type="entry name" value="MFS general substrate transporter"/>
    <property type="match status" value="1"/>
</dbReference>
<evidence type="ECO:0000313" key="9">
    <source>
        <dbReference type="EMBL" id="CAG5081443.1"/>
    </source>
</evidence>
<accession>A0ABM8V1N5</accession>
<feature type="transmembrane region" description="Helical" evidence="7">
    <location>
        <begin position="131"/>
        <end position="152"/>
    </location>
</feature>
<evidence type="ECO:0000256" key="7">
    <source>
        <dbReference type="SAM" id="Phobius"/>
    </source>
</evidence>
<comment type="subcellular location">
    <subcellularLocation>
        <location evidence="1">Cell membrane</location>
        <topology evidence="1">Multi-pass membrane protein</topology>
    </subcellularLocation>
</comment>
<evidence type="ECO:0000256" key="2">
    <source>
        <dbReference type="ARBA" id="ARBA00022448"/>
    </source>
</evidence>
<keyword evidence="2" id="KW-0813">Transport</keyword>
<evidence type="ECO:0000256" key="6">
    <source>
        <dbReference type="ARBA" id="ARBA00023136"/>
    </source>
</evidence>
<keyword evidence="5 7" id="KW-1133">Transmembrane helix</keyword>
<feature type="transmembrane region" description="Helical" evidence="7">
    <location>
        <begin position="199"/>
        <end position="223"/>
    </location>
</feature>
<dbReference type="InterPro" id="IPR020846">
    <property type="entry name" value="MFS_dom"/>
</dbReference>
<keyword evidence="4 7" id="KW-0812">Transmembrane</keyword>
<organism evidence="9 10">
    <name type="scientific">Thermobacillus xylanilyticus</name>
    <dbReference type="NCBI Taxonomy" id="76633"/>
    <lineage>
        <taxon>Bacteria</taxon>
        <taxon>Bacillati</taxon>
        <taxon>Bacillota</taxon>
        <taxon>Bacilli</taxon>
        <taxon>Bacillales</taxon>
        <taxon>Paenibacillaceae</taxon>
        <taxon>Thermobacillus</taxon>
    </lineage>
</organism>
<dbReference type="InterPro" id="IPR050189">
    <property type="entry name" value="MFS_Efflux_Transporters"/>
</dbReference>
<dbReference type="EMBL" id="CAJRAY010000023">
    <property type="protein sequence ID" value="CAG5081443.1"/>
    <property type="molecule type" value="Genomic_DNA"/>
</dbReference>
<feature type="transmembrane region" description="Helical" evidence="7">
    <location>
        <begin position="235"/>
        <end position="258"/>
    </location>
</feature>
<dbReference type="CDD" id="cd17324">
    <property type="entry name" value="MFS_NepI_like"/>
    <property type="match status" value="1"/>
</dbReference>
<reference evidence="9 10" key="1">
    <citation type="submission" date="2021-04" db="EMBL/GenBank/DDBJ databases">
        <authorList>
            <person name="Rakotoarivonina H."/>
        </authorList>
    </citation>
    <scope>NUCLEOTIDE SEQUENCE [LARGE SCALE GENOMIC DNA]</scope>
    <source>
        <strain evidence="9 10">XE</strain>
    </source>
</reference>
<feature type="transmembrane region" description="Helical" evidence="7">
    <location>
        <begin position="43"/>
        <end position="62"/>
    </location>
</feature>
<gene>
    <name evidence="9" type="primary">txxe 825-araJ</name>
    <name evidence="9" type="ORF">TXXE_05030</name>
</gene>
<evidence type="ECO:0000256" key="4">
    <source>
        <dbReference type="ARBA" id="ARBA00022692"/>
    </source>
</evidence>